<comment type="caution">
    <text evidence="1">The sequence shown here is derived from an EMBL/GenBank/DDBJ whole genome shotgun (WGS) entry which is preliminary data.</text>
</comment>
<reference evidence="1 2" key="1">
    <citation type="submission" date="2024-08" db="EMBL/GenBank/DDBJ databases">
        <title>Gnathostoma spinigerum genome.</title>
        <authorList>
            <person name="Gonzalez-Bertolin B."/>
            <person name="Monzon S."/>
            <person name="Zaballos A."/>
            <person name="Jimenez P."/>
            <person name="Dekumyoy P."/>
            <person name="Varona S."/>
            <person name="Cuesta I."/>
            <person name="Sumanam S."/>
            <person name="Adisakwattana P."/>
            <person name="Gasser R.B."/>
            <person name="Hernandez-Gonzalez A."/>
            <person name="Young N.D."/>
            <person name="Perteguer M.J."/>
        </authorList>
    </citation>
    <scope>NUCLEOTIDE SEQUENCE [LARGE SCALE GENOMIC DNA]</scope>
    <source>
        <strain evidence="1">AL3</strain>
        <tissue evidence="1">Liver</tissue>
    </source>
</reference>
<sequence length="57" mass="6321">MMTANTDQMLRCLKETVESMRKLNGFDPSEDNSKILVSHSTSLSAAITQILHTVRGL</sequence>
<proteinExistence type="predicted"/>
<organism evidence="1 2">
    <name type="scientific">Gnathostoma spinigerum</name>
    <dbReference type="NCBI Taxonomy" id="75299"/>
    <lineage>
        <taxon>Eukaryota</taxon>
        <taxon>Metazoa</taxon>
        <taxon>Ecdysozoa</taxon>
        <taxon>Nematoda</taxon>
        <taxon>Chromadorea</taxon>
        <taxon>Rhabditida</taxon>
        <taxon>Spirurina</taxon>
        <taxon>Gnathostomatomorpha</taxon>
        <taxon>Gnathostomatoidea</taxon>
        <taxon>Gnathostomatidae</taxon>
        <taxon>Gnathostoma</taxon>
    </lineage>
</organism>
<gene>
    <name evidence="1" type="ORF">AB6A40_007156</name>
</gene>
<protein>
    <submittedName>
        <fullName evidence="1">Uncharacterized protein</fullName>
    </submittedName>
</protein>
<keyword evidence="2" id="KW-1185">Reference proteome</keyword>
<dbReference type="Proteomes" id="UP001608902">
    <property type="component" value="Unassembled WGS sequence"/>
</dbReference>
<dbReference type="EMBL" id="JBGFUD010005562">
    <property type="protein sequence ID" value="MFH4980447.1"/>
    <property type="molecule type" value="Genomic_DNA"/>
</dbReference>
<accession>A0ABD6EUU0</accession>
<evidence type="ECO:0000313" key="2">
    <source>
        <dbReference type="Proteomes" id="UP001608902"/>
    </source>
</evidence>
<dbReference type="AlphaFoldDB" id="A0ABD6EUU0"/>
<name>A0ABD6EUU0_9BILA</name>
<evidence type="ECO:0000313" key="1">
    <source>
        <dbReference type="EMBL" id="MFH4980447.1"/>
    </source>
</evidence>